<keyword evidence="7" id="KW-1133">Transmembrane helix</keyword>
<comment type="subcellular location">
    <subcellularLocation>
        <location evidence="1">Endoplasmic reticulum membrane</location>
        <topology evidence="1">Single-pass type I membrane protein</topology>
    </subcellularLocation>
</comment>
<proteinExistence type="inferred from homology"/>
<dbReference type="PANTHER" id="PTHR21397:SF4">
    <property type="entry name" value="ER MEMBRANE PROTEIN COMPLEX SUBUNIT 10"/>
    <property type="match status" value="1"/>
</dbReference>
<keyword evidence="6" id="KW-0256">Endoplasmic reticulum</keyword>
<dbReference type="PANTHER" id="PTHR21397">
    <property type="entry name" value="CHROMATIN COMPLEXES SUBUNIT BAP18-RELATED"/>
    <property type="match status" value="1"/>
</dbReference>
<evidence type="ECO:0000256" key="5">
    <source>
        <dbReference type="ARBA" id="ARBA00022729"/>
    </source>
</evidence>
<dbReference type="Pfam" id="PF21203">
    <property type="entry name" value="ECM10"/>
    <property type="match status" value="1"/>
</dbReference>
<evidence type="ECO:0000256" key="6">
    <source>
        <dbReference type="ARBA" id="ARBA00022824"/>
    </source>
</evidence>
<evidence type="ECO:0000256" key="2">
    <source>
        <dbReference type="ARBA" id="ARBA00007695"/>
    </source>
</evidence>
<comment type="similarity">
    <text evidence="2">Belongs to the EMC10 family.</text>
</comment>
<evidence type="ECO:0000313" key="11">
    <source>
        <dbReference type="Proteomes" id="UP000308197"/>
    </source>
</evidence>
<gene>
    <name evidence="10" type="ORF">K466DRAFT_590572</name>
</gene>
<keyword evidence="4" id="KW-0812">Transmembrane</keyword>
<evidence type="ECO:0000256" key="8">
    <source>
        <dbReference type="ARBA" id="ARBA00023136"/>
    </source>
</evidence>
<name>A0A5C3P039_9APHY</name>
<dbReference type="EMBL" id="ML211492">
    <property type="protein sequence ID" value="TFK82369.1"/>
    <property type="molecule type" value="Genomic_DNA"/>
</dbReference>
<feature type="chain" id="PRO_5023017002" description="ER membrane protein complex subunit 10" evidence="9">
    <location>
        <begin position="22"/>
        <end position="236"/>
    </location>
</feature>
<dbReference type="AlphaFoldDB" id="A0A5C3P039"/>
<dbReference type="CDD" id="cd22209">
    <property type="entry name" value="EMC10"/>
    <property type="match status" value="1"/>
</dbReference>
<feature type="signal peptide" evidence="9">
    <location>
        <begin position="1"/>
        <end position="21"/>
    </location>
</feature>
<organism evidence="10 11">
    <name type="scientific">Polyporus arcularius HHB13444</name>
    <dbReference type="NCBI Taxonomy" id="1314778"/>
    <lineage>
        <taxon>Eukaryota</taxon>
        <taxon>Fungi</taxon>
        <taxon>Dikarya</taxon>
        <taxon>Basidiomycota</taxon>
        <taxon>Agaricomycotina</taxon>
        <taxon>Agaricomycetes</taxon>
        <taxon>Polyporales</taxon>
        <taxon>Polyporaceae</taxon>
        <taxon>Polyporus</taxon>
    </lineage>
</organism>
<dbReference type="GO" id="GO:0005789">
    <property type="term" value="C:endoplasmic reticulum membrane"/>
    <property type="evidence" value="ECO:0007669"/>
    <property type="project" value="UniProtKB-SubCell"/>
</dbReference>
<dbReference type="Proteomes" id="UP000308197">
    <property type="component" value="Unassembled WGS sequence"/>
</dbReference>
<keyword evidence="11" id="KW-1185">Reference proteome</keyword>
<keyword evidence="8" id="KW-0472">Membrane</keyword>
<accession>A0A5C3P039</accession>
<evidence type="ECO:0000256" key="4">
    <source>
        <dbReference type="ARBA" id="ARBA00022692"/>
    </source>
</evidence>
<dbReference type="InParanoid" id="A0A5C3P039"/>
<sequence>MFSRYAQLVLLVCPLLAAASALRVHHRLFHPSLPAAPFAERATLQLSGSGPATVAHLVLSETYADDLRDFAATAEGLKDALYQVALEHSADQDQTQWATSSVLACHLPSSTSESFTVHLDQNGNPFSLDYFVGPVPRDGACPKRGRKASAGSSPAQFRPIVNTTVVLRSPTFPPLPALRVPPPITAEGKPVEPPKEKSFLEKYWMYAVIALVALTFAPSPAEEESGGRGRGSGGGR</sequence>
<evidence type="ECO:0000256" key="3">
    <source>
        <dbReference type="ARBA" id="ARBA00020105"/>
    </source>
</evidence>
<evidence type="ECO:0000256" key="7">
    <source>
        <dbReference type="ARBA" id="ARBA00022989"/>
    </source>
</evidence>
<dbReference type="STRING" id="1314778.A0A5C3P039"/>
<evidence type="ECO:0000256" key="9">
    <source>
        <dbReference type="SAM" id="SignalP"/>
    </source>
</evidence>
<reference evidence="10 11" key="1">
    <citation type="journal article" date="2019" name="Nat. Ecol. Evol.">
        <title>Megaphylogeny resolves global patterns of mushroom evolution.</title>
        <authorList>
            <person name="Varga T."/>
            <person name="Krizsan K."/>
            <person name="Foldi C."/>
            <person name="Dima B."/>
            <person name="Sanchez-Garcia M."/>
            <person name="Sanchez-Ramirez S."/>
            <person name="Szollosi G.J."/>
            <person name="Szarkandi J.G."/>
            <person name="Papp V."/>
            <person name="Albert L."/>
            <person name="Andreopoulos W."/>
            <person name="Angelini C."/>
            <person name="Antonin V."/>
            <person name="Barry K.W."/>
            <person name="Bougher N.L."/>
            <person name="Buchanan P."/>
            <person name="Buyck B."/>
            <person name="Bense V."/>
            <person name="Catcheside P."/>
            <person name="Chovatia M."/>
            <person name="Cooper J."/>
            <person name="Damon W."/>
            <person name="Desjardin D."/>
            <person name="Finy P."/>
            <person name="Geml J."/>
            <person name="Haridas S."/>
            <person name="Hughes K."/>
            <person name="Justo A."/>
            <person name="Karasinski D."/>
            <person name="Kautmanova I."/>
            <person name="Kiss B."/>
            <person name="Kocsube S."/>
            <person name="Kotiranta H."/>
            <person name="LaButti K.M."/>
            <person name="Lechner B.E."/>
            <person name="Liimatainen K."/>
            <person name="Lipzen A."/>
            <person name="Lukacs Z."/>
            <person name="Mihaltcheva S."/>
            <person name="Morgado L.N."/>
            <person name="Niskanen T."/>
            <person name="Noordeloos M.E."/>
            <person name="Ohm R.A."/>
            <person name="Ortiz-Santana B."/>
            <person name="Ovrebo C."/>
            <person name="Racz N."/>
            <person name="Riley R."/>
            <person name="Savchenko A."/>
            <person name="Shiryaev A."/>
            <person name="Soop K."/>
            <person name="Spirin V."/>
            <person name="Szebenyi C."/>
            <person name="Tomsovsky M."/>
            <person name="Tulloss R.E."/>
            <person name="Uehling J."/>
            <person name="Grigoriev I.V."/>
            <person name="Vagvolgyi C."/>
            <person name="Papp T."/>
            <person name="Martin F.M."/>
            <person name="Miettinen O."/>
            <person name="Hibbett D.S."/>
            <person name="Nagy L.G."/>
        </authorList>
    </citation>
    <scope>NUCLEOTIDE SEQUENCE [LARGE SCALE GENOMIC DNA]</scope>
    <source>
        <strain evidence="10 11">HHB13444</strain>
    </source>
</reference>
<evidence type="ECO:0000313" key="10">
    <source>
        <dbReference type="EMBL" id="TFK82369.1"/>
    </source>
</evidence>
<evidence type="ECO:0000256" key="1">
    <source>
        <dbReference type="ARBA" id="ARBA00004115"/>
    </source>
</evidence>
<keyword evidence="5 9" id="KW-0732">Signal</keyword>
<protein>
    <recommendedName>
        <fullName evidence="3">ER membrane protein complex subunit 10</fullName>
    </recommendedName>
</protein>